<reference evidence="2 3" key="1">
    <citation type="journal article" date="2021" name="BMC Genomics">
        <title>Datura genome reveals duplications of psychoactive alkaloid biosynthetic genes and high mutation rate following tissue culture.</title>
        <authorList>
            <person name="Rajewski A."/>
            <person name="Carter-House D."/>
            <person name="Stajich J."/>
            <person name="Litt A."/>
        </authorList>
    </citation>
    <scope>NUCLEOTIDE SEQUENCE [LARGE SCALE GENOMIC DNA]</scope>
    <source>
        <strain evidence="2">AR-01</strain>
    </source>
</reference>
<evidence type="ECO:0000259" key="1">
    <source>
        <dbReference type="Pfam" id="PF01266"/>
    </source>
</evidence>
<protein>
    <recommendedName>
        <fullName evidence="1">FAD dependent oxidoreductase domain-containing protein</fullName>
    </recommendedName>
</protein>
<dbReference type="Gene3D" id="3.50.50.60">
    <property type="entry name" value="FAD/NAD(P)-binding domain"/>
    <property type="match status" value="1"/>
</dbReference>
<dbReference type="InterPro" id="IPR036188">
    <property type="entry name" value="FAD/NAD-bd_sf"/>
</dbReference>
<evidence type="ECO:0000313" key="2">
    <source>
        <dbReference type="EMBL" id="MCD9559836.1"/>
    </source>
</evidence>
<comment type="caution">
    <text evidence="2">The sequence shown here is derived from an EMBL/GenBank/DDBJ whole genome shotgun (WGS) entry which is preliminary data.</text>
</comment>
<keyword evidence="3" id="KW-1185">Reference proteome</keyword>
<dbReference type="Gene3D" id="3.30.9.10">
    <property type="entry name" value="D-Amino Acid Oxidase, subunit A, domain 2"/>
    <property type="match status" value="1"/>
</dbReference>
<organism evidence="2 3">
    <name type="scientific">Datura stramonium</name>
    <name type="common">Jimsonweed</name>
    <name type="synonym">Common thornapple</name>
    <dbReference type="NCBI Taxonomy" id="4076"/>
    <lineage>
        <taxon>Eukaryota</taxon>
        <taxon>Viridiplantae</taxon>
        <taxon>Streptophyta</taxon>
        <taxon>Embryophyta</taxon>
        <taxon>Tracheophyta</taxon>
        <taxon>Spermatophyta</taxon>
        <taxon>Magnoliopsida</taxon>
        <taxon>eudicotyledons</taxon>
        <taxon>Gunneridae</taxon>
        <taxon>Pentapetalae</taxon>
        <taxon>asterids</taxon>
        <taxon>lamiids</taxon>
        <taxon>Solanales</taxon>
        <taxon>Solanaceae</taxon>
        <taxon>Solanoideae</taxon>
        <taxon>Datureae</taxon>
        <taxon>Datura</taxon>
    </lineage>
</organism>
<dbReference type="PANTHER" id="PTHR13847">
    <property type="entry name" value="SARCOSINE DEHYDROGENASE-RELATED"/>
    <property type="match status" value="1"/>
</dbReference>
<dbReference type="SUPFAM" id="SSF51905">
    <property type="entry name" value="FAD/NAD(P)-binding domain"/>
    <property type="match status" value="1"/>
</dbReference>
<accession>A0ABS8UNF1</accession>
<dbReference type="EMBL" id="JACEIK010002230">
    <property type="protein sequence ID" value="MCD9559836.1"/>
    <property type="molecule type" value="Genomic_DNA"/>
</dbReference>
<feature type="domain" description="FAD dependent oxidoreductase" evidence="1">
    <location>
        <begin position="25"/>
        <end position="202"/>
    </location>
</feature>
<dbReference type="Proteomes" id="UP000823775">
    <property type="component" value="Unassembled WGS sequence"/>
</dbReference>
<dbReference type="PANTHER" id="PTHR13847:SF261">
    <property type="entry name" value="FAD-DEPENDENT OXIDOREDUCTASE FAMILY PROTEIN"/>
    <property type="match status" value="1"/>
</dbReference>
<name>A0ABS8UNF1_DATST</name>
<dbReference type="Pfam" id="PF01266">
    <property type="entry name" value="DAO"/>
    <property type="match status" value="1"/>
</dbReference>
<proteinExistence type="predicted"/>
<gene>
    <name evidence="2" type="ORF">HAX54_018158</name>
</gene>
<dbReference type="InterPro" id="IPR006076">
    <property type="entry name" value="FAD-dep_OxRdtase"/>
</dbReference>
<evidence type="ECO:0000313" key="3">
    <source>
        <dbReference type="Proteomes" id="UP000823775"/>
    </source>
</evidence>
<sequence length="240" mass="26600">MVSSSSSSTFYIRCYSAVSQRPLRYAVLGAGFAGLSVAWHLLQQSSEESNFCIDIYDEELALVSASGMSGGLLHPYSPKVKLLWRGEECWKESLKLLNIAEDARSSKSLDMGKPKTGLKEGDFIVRRSGIVRPALSVKKNMDVMNDNAQNCIASCRIESIHKDAAQKLVPDLCVPLDLAFHMPEAVNVNPQNYLEALYLACKTFVKSKCSSGISCKELNLHKESVHNLLELLRLERDLNS</sequence>